<evidence type="ECO:0000256" key="2">
    <source>
        <dbReference type="ARBA" id="ARBA00022679"/>
    </source>
</evidence>
<dbReference type="InterPro" id="IPR001537">
    <property type="entry name" value="SpoU_MeTrfase"/>
</dbReference>
<gene>
    <name evidence="4" type="primary">rlmB_5</name>
    <name evidence="4" type="ORF">SDC9_05208</name>
</gene>
<dbReference type="SUPFAM" id="SSF55315">
    <property type="entry name" value="L30e-like"/>
    <property type="match status" value="1"/>
</dbReference>
<keyword evidence="1 4" id="KW-0489">Methyltransferase</keyword>
<evidence type="ECO:0000256" key="1">
    <source>
        <dbReference type="ARBA" id="ARBA00022603"/>
    </source>
</evidence>
<dbReference type="InterPro" id="IPR029064">
    <property type="entry name" value="Ribosomal_eL30-like_sf"/>
</dbReference>
<sequence length="266" mass="28773">MEFDPRLLADLKDKDYSRTGLMALEGRIVIEKALEYGIEILGLLRSPESGNQWLEAYSEKFPIVTMNHAELCALAGFKFHHGALALGRRPELRNASGLWPTHEQADTADLWLCLWNVTDPSNVGALIRSAAGLGARGVLLGDGCADPYYRKALRASMGNAFSLPLYACDQTALRTLAVRGFDLVAATLSARAQPLPAAASTKDALDEETSTPPLILILGNEGFGLPAEITGLCSREIYIPMSKGVDSLNVVVAGSICLYSLIRRLR</sequence>
<dbReference type="InterPro" id="IPR051259">
    <property type="entry name" value="rRNA_Methyltransferase"/>
</dbReference>
<dbReference type="Pfam" id="PF00588">
    <property type="entry name" value="SpoU_methylase"/>
    <property type="match status" value="1"/>
</dbReference>
<dbReference type="PANTHER" id="PTHR43191:SF12">
    <property type="entry name" value="RRNA METHYLASE"/>
    <property type="match status" value="1"/>
</dbReference>
<evidence type="ECO:0000259" key="3">
    <source>
        <dbReference type="Pfam" id="PF00588"/>
    </source>
</evidence>
<dbReference type="PANTHER" id="PTHR43191">
    <property type="entry name" value="RRNA METHYLTRANSFERASE 3"/>
    <property type="match status" value="1"/>
</dbReference>
<dbReference type="EC" id="2.1.1.185" evidence="4"/>
<dbReference type="SUPFAM" id="SSF75217">
    <property type="entry name" value="alpha/beta knot"/>
    <property type="match status" value="1"/>
</dbReference>
<comment type="caution">
    <text evidence="4">The sequence shown here is derived from an EMBL/GenBank/DDBJ whole genome shotgun (WGS) entry which is preliminary data.</text>
</comment>
<accession>A0A644SYF5</accession>
<name>A0A644SYF5_9ZZZZ</name>
<dbReference type="CDD" id="cd18095">
    <property type="entry name" value="SpoU-like_rRNA-MTase"/>
    <property type="match status" value="1"/>
</dbReference>
<proteinExistence type="predicted"/>
<reference evidence="4" key="1">
    <citation type="submission" date="2019-08" db="EMBL/GenBank/DDBJ databases">
        <authorList>
            <person name="Kucharzyk K."/>
            <person name="Murdoch R.W."/>
            <person name="Higgins S."/>
            <person name="Loffler F."/>
        </authorList>
    </citation>
    <scope>NUCLEOTIDE SEQUENCE</scope>
</reference>
<evidence type="ECO:0000313" key="4">
    <source>
        <dbReference type="EMBL" id="MPL59653.1"/>
    </source>
</evidence>
<dbReference type="EMBL" id="VSSQ01000010">
    <property type="protein sequence ID" value="MPL59653.1"/>
    <property type="molecule type" value="Genomic_DNA"/>
</dbReference>
<dbReference type="GO" id="GO:0006396">
    <property type="term" value="P:RNA processing"/>
    <property type="evidence" value="ECO:0007669"/>
    <property type="project" value="InterPro"/>
</dbReference>
<dbReference type="GO" id="GO:0032259">
    <property type="term" value="P:methylation"/>
    <property type="evidence" value="ECO:0007669"/>
    <property type="project" value="UniProtKB-KW"/>
</dbReference>
<dbReference type="Gene3D" id="3.40.1280.10">
    <property type="match status" value="1"/>
</dbReference>
<protein>
    <submittedName>
        <fullName evidence="4">23S rRNA (Guanosine-2'-O-)-methyltransferase RlmB</fullName>
        <ecNumber evidence="4">2.1.1.185</ecNumber>
    </submittedName>
</protein>
<dbReference type="GO" id="GO:0008173">
    <property type="term" value="F:RNA methyltransferase activity"/>
    <property type="evidence" value="ECO:0007669"/>
    <property type="project" value="InterPro"/>
</dbReference>
<keyword evidence="2 4" id="KW-0808">Transferase</keyword>
<feature type="domain" description="tRNA/rRNA methyltransferase SpoU type" evidence="3">
    <location>
        <begin position="110"/>
        <end position="259"/>
    </location>
</feature>
<dbReference type="GO" id="GO:0003723">
    <property type="term" value="F:RNA binding"/>
    <property type="evidence" value="ECO:0007669"/>
    <property type="project" value="InterPro"/>
</dbReference>
<dbReference type="InterPro" id="IPR029028">
    <property type="entry name" value="Alpha/beta_knot_MTases"/>
</dbReference>
<dbReference type="AlphaFoldDB" id="A0A644SYF5"/>
<dbReference type="InterPro" id="IPR029026">
    <property type="entry name" value="tRNA_m1G_MTases_N"/>
</dbReference>
<organism evidence="4">
    <name type="scientific">bioreactor metagenome</name>
    <dbReference type="NCBI Taxonomy" id="1076179"/>
    <lineage>
        <taxon>unclassified sequences</taxon>
        <taxon>metagenomes</taxon>
        <taxon>ecological metagenomes</taxon>
    </lineage>
</organism>